<proteinExistence type="predicted"/>
<organism evidence="2 3">
    <name type="scientific">Paenibacillus herberti</name>
    <dbReference type="NCBI Taxonomy" id="1619309"/>
    <lineage>
        <taxon>Bacteria</taxon>
        <taxon>Bacillati</taxon>
        <taxon>Bacillota</taxon>
        <taxon>Bacilli</taxon>
        <taxon>Bacillales</taxon>
        <taxon>Paenibacillaceae</taxon>
        <taxon>Paenibacillus</taxon>
    </lineage>
</organism>
<keyword evidence="1" id="KW-0472">Membrane</keyword>
<dbReference type="Proteomes" id="UP000215145">
    <property type="component" value="Unassembled WGS sequence"/>
</dbReference>
<keyword evidence="1" id="KW-0812">Transmembrane</keyword>
<keyword evidence="3" id="KW-1185">Reference proteome</keyword>
<dbReference type="RefSeq" id="WP_089523711.1">
    <property type="nucleotide sequence ID" value="NZ_NMUQ01000001.1"/>
</dbReference>
<accession>A0A229P3G9</accession>
<feature type="transmembrane region" description="Helical" evidence="1">
    <location>
        <begin position="96"/>
        <end position="120"/>
    </location>
</feature>
<evidence type="ECO:0000313" key="3">
    <source>
        <dbReference type="Proteomes" id="UP000215145"/>
    </source>
</evidence>
<gene>
    <name evidence="2" type="ORF">CGZ75_08190</name>
</gene>
<dbReference type="AlphaFoldDB" id="A0A229P3G9"/>
<name>A0A229P3G9_9BACL</name>
<comment type="caution">
    <text evidence="2">The sequence shown here is derived from an EMBL/GenBank/DDBJ whole genome shotgun (WGS) entry which is preliminary data.</text>
</comment>
<evidence type="ECO:0000313" key="2">
    <source>
        <dbReference type="EMBL" id="OXM16627.1"/>
    </source>
</evidence>
<dbReference type="EMBL" id="NMUQ01000001">
    <property type="protein sequence ID" value="OXM16627.1"/>
    <property type="molecule type" value="Genomic_DNA"/>
</dbReference>
<evidence type="ECO:0008006" key="4">
    <source>
        <dbReference type="Google" id="ProtNLM"/>
    </source>
</evidence>
<keyword evidence="1" id="KW-1133">Transmembrane helix</keyword>
<dbReference type="OrthoDB" id="2679416at2"/>
<sequence length="196" mass="22412">MKCEEVQEALGFYWDLPDGDFVKRSVNLHLKHCTACRQEYELWEESERLIREFAFEQEMEASETAEDVNRAVMERIYAEDQLDWNLRRRFSLSRPLGSRFSAAIAACLAMFTTSMLYVLLDRGNSGAEATGLLDTANASSSAMFKASFSSDIPIARVSDPFILSLVPRTPQYWIILSILGLVMTMLMMGWLSRIRK</sequence>
<protein>
    <recommendedName>
        <fullName evidence="4">Anti-sigma factor</fullName>
    </recommendedName>
</protein>
<feature type="transmembrane region" description="Helical" evidence="1">
    <location>
        <begin position="172"/>
        <end position="191"/>
    </location>
</feature>
<evidence type="ECO:0000256" key="1">
    <source>
        <dbReference type="SAM" id="Phobius"/>
    </source>
</evidence>
<reference evidence="2 3" key="1">
    <citation type="submission" date="2017-07" db="EMBL/GenBank/DDBJ databases">
        <title>Paenibacillus herberti R33 genome sequencing and assembly.</title>
        <authorList>
            <person name="Su W."/>
        </authorList>
    </citation>
    <scope>NUCLEOTIDE SEQUENCE [LARGE SCALE GENOMIC DNA]</scope>
    <source>
        <strain evidence="2 3">R33</strain>
    </source>
</reference>